<protein>
    <recommendedName>
        <fullName evidence="4">phosphoglycolate phosphatase</fullName>
        <ecNumber evidence="4">3.1.3.18</ecNumber>
    </recommendedName>
</protein>
<sequence length="211" mass="23776">MNRDLIKAIVFDLDGTLYVSETFEQIIWESASRYVGELLGVPPAAGGTRLKELRQRLTDERGTVQTIAVAIETIGGTVPELHRRFAEELDPHDYIEPDPRVLPLISALEQRYTCWLLTNNNRTLTTKILATLGLEESFQRVITINDTWRPKPDQEVLDQVLGELGLPPEAVLFVGDRYDIDLRLPEQRGCPVLLTKTIDELMQLGSLVPSV</sequence>
<dbReference type="PRINTS" id="PR00413">
    <property type="entry name" value="HADHALOGNASE"/>
</dbReference>
<dbReference type="AlphaFoldDB" id="A0A1T4RK35"/>
<comment type="pathway">
    <text evidence="2">Organic acid metabolism; glycolate biosynthesis; glycolate from 2-phosphoglycolate: step 1/1.</text>
</comment>
<dbReference type="InterPro" id="IPR006439">
    <property type="entry name" value="HAD-SF_hydro_IA"/>
</dbReference>
<dbReference type="EMBL" id="FUWR01000021">
    <property type="protein sequence ID" value="SKA16342.1"/>
    <property type="molecule type" value="Genomic_DNA"/>
</dbReference>
<dbReference type="Gene3D" id="3.40.50.1000">
    <property type="entry name" value="HAD superfamily/HAD-like"/>
    <property type="match status" value="1"/>
</dbReference>
<keyword evidence="6" id="KW-1185">Reference proteome</keyword>
<dbReference type="NCBIfam" id="TIGR01509">
    <property type="entry name" value="HAD-SF-IA-v3"/>
    <property type="match status" value="1"/>
</dbReference>
<dbReference type="GO" id="GO:0008967">
    <property type="term" value="F:phosphoglycolate phosphatase activity"/>
    <property type="evidence" value="ECO:0007669"/>
    <property type="project" value="UniProtKB-EC"/>
</dbReference>
<dbReference type="EC" id="3.1.3.18" evidence="4"/>
<proteinExistence type="inferred from homology"/>
<organism evidence="5 6">
    <name type="scientific">Trichlorobacter thiogenes</name>
    <dbReference type="NCBI Taxonomy" id="115783"/>
    <lineage>
        <taxon>Bacteria</taxon>
        <taxon>Pseudomonadati</taxon>
        <taxon>Thermodesulfobacteriota</taxon>
        <taxon>Desulfuromonadia</taxon>
        <taxon>Geobacterales</taxon>
        <taxon>Geobacteraceae</taxon>
        <taxon>Trichlorobacter</taxon>
    </lineage>
</organism>
<dbReference type="GO" id="GO:0005829">
    <property type="term" value="C:cytosol"/>
    <property type="evidence" value="ECO:0007669"/>
    <property type="project" value="TreeGrafter"/>
</dbReference>
<evidence type="ECO:0000313" key="5">
    <source>
        <dbReference type="EMBL" id="SKA16342.1"/>
    </source>
</evidence>
<dbReference type="Pfam" id="PF00702">
    <property type="entry name" value="Hydrolase"/>
    <property type="match status" value="1"/>
</dbReference>
<evidence type="ECO:0000256" key="1">
    <source>
        <dbReference type="ARBA" id="ARBA00000830"/>
    </source>
</evidence>
<gene>
    <name evidence="5" type="ORF">SAMN02745119_02921</name>
</gene>
<evidence type="ECO:0000256" key="4">
    <source>
        <dbReference type="ARBA" id="ARBA00013078"/>
    </source>
</evidence>
<dbReference type="InterPro" id="IPR023214">
    <property type="entry name" value="HAD_sf"/>
</dbReference>
<evidence type="ECO:0000313" key="6">
    <source>
        <dbReference type="Proteomes" id="UP000190102"/>
    </source>
</evidence>
<dbReference type="SFLD" id="SFLDS00003">
    <property type="entry name" value="Haloacid_Dehalogenase"/>
    <property type="match status" value="1"/>
</dbReference>
<comment type="catalytic activity">
    <reaction evidence="1">
        <text>2-phosphoglycolate + H2O = glycolate + phosphate</text>
        <dbReference type="Rhea" id="RHEA:14369"/>
        <dbReference type="ChEBI" id="CHEBI:15377"/>
        <dbReference type="ChEBI" id="CHEBI:29805"/>
        <dbReference type="ChEBI" id="CHEBI:43474"/>
        <dbReference type="ChEBI" id="CHEBI:58033"/>
        <dbReference type="EC" id="3.1.3.18"/>
    </reaction>
</comment>
<dbReference type="RefSeq" id="WP_161947517.1">
    <property type="nucleotide sequence ID" value="NZ_FUWR01000021.1"/>
</dbReference>
<accession>A0A1T4RK35</accession>
<evidence type="ECO:0000256" key="2">
    <source>
        <dbReference type="ARBA" id="ARBA00004818"/>
    </source>
</evidence>
<dbReference type="PANTHER" id="PTHR43434">
    <property type="entry name" value="PHOSPHOGLYCOLATE PHOSPHATASE"/>
    <property type="match status" value="1"/>
</dbReference>
<dbReference type="InterPro" id="IPR036412">
    <property type="entry name" value="HAD-like_sf"/>
</dbReference>
<dbReference type="PANTHER" id="PTHR43434:SF1">
    <property type="entry name" value="PHOSPHOGLYCOLATE PHOSPHATASE"/>
    <property type="match status" value="1"/>
</dbReference>
<dbReference type="SFLD" id="SFLDG01129">
    <property type="entry name" value="C1.5:_HAD__Beta-PGM__Phosphata"/>
    <property type="match status" value="1"/>
</dbReference>
<comment type="similarity">
    <text evidence="3">Belongs to the HAD-like hydrolase superfamily. CbbY/CbbZ/Gph/YieH family.</text>
</comment>
<evidence type="ECO:0000256" key="3">
    <source>
        <dbReference type="ARBA" id="ARBA00006171"/>
    </source>
</evidence>
<name>A0A1T4RK35_9BACT</name>
<dbReference type="GO" id="GO:0006281">
    <property type="term" value="P:DNA repair"/>
    <property type="evidence" value="ECO:0007669"/>
    <property type="project" value="TreeGrafter"/>
</dbReference>
<reference evidence="6" key="1">
    <citation type="submission" date="2017-02" db="EMBL/GenBank/DDBJ databases">
        <authorList>
            <person name="Varghese N."/>
            <person name="Submissions S."/>
        </authorList>
    </citation>
    <scope>NUCLEOTIDE SEQUENCE [LARGE SCALE GENOMIC DNA]</scope>
    <source>
        <strain evidence="6">ATCC BAA-34</strain>
    </source>
</reference>
<dbReference type="SUPFAM" id="SSF56784">
    <property type="entry name" value="HAD-like"/>
    <property type="match status" value="1"/>
</dbReference>
<keyword evidence="5" id="KW-0378">Hydrolase</keyword>
<dbReference type="STRING" id="115783.SAMN02745119_02921"/>
<dbReference type="Proteomes" id="UP000190102">
    <property type="component" value="Unassembled WGS sequence"/>
</dbReference>
<dbReference type="InterPro" id="IPR050155">
    <property type="entry name" value="HAD-like_hydrolase_sf"/>
</dbReference>